<feature type="transmembrane region" description="Helical" evidence="10">
    <location>
        <begin position="431"/>
        <end position="452"/>
    </location>
</feature>
<feature type="transmembrane region" description="Helical" evidence="10">
    <location>
        <begin position="279"/>
        <end position="297"/>
    </location>
</feature>
<evidence type="ECO:0000256" key="7">
    <source>
        <dbReference type="ARBA" id="ARBA00022989"/>
    </source>
</evidence>
<keyword evidence="10" id="KW-0926">Vacuole</keyword>
<feature type="compositionally biased region" description="Basic residues" evidence="11">
    <location>
        <begin position="25"/>
        <end position="35"/>
    </location>
</feature>
<evidence type="ECO:0000256" key="1">
    <source>
        <dbReference type="ARBA" id="ARBA00004127"/>
    </source>
</evidence>
<evidence type="ECO:0000256" key="10">
    <source>
        <dbReference type="RuleBase" id="RU365028"/>
    </source>
</evidence>
<comment type="similarity">
    <text evidence="2 10">Belongs to the Ca(2+):cation antiporter (CaCA) (TC 2.A.19) family.</text>
</comment>
<comment type="caution">
    <text evidence="13">The sequence shown here is derived from an EMBL/GenBank/DDBJ whole genome shotgun (WGS) entry which is preliminary data.</text>
</comment>
<dbReference type="FunFam" id="1.20.1420.30:FF:000026">
    <property type="entry name" value="Vacuolar calcium ion transporter"/>
    <property type="match status" value="1"/>
</dbReference>
<gene>
    <name evidence="13" type="ORF">LTR97_005905</name>
</gene>
<feature type="transmembrane region" description="Helical" evidence="10">
    <location>
        <begin position="168"/>
        <end position="192"/>
    </location>
</feature>
<evidence type="ECO:0000313" key="14">
    <source>
        <dbReference type="Proteomes" id="UP001310594"/>
    </source>
</evidence>
<keyword evidence="5 10" id="KW-0812">Transmembrane</keyword>
<dbReference type="Proteomes" id="UP001310594">
    <property type="component" value="Unassembled WGS sequence"/>
</dbReference>
<evidence type="ECO:0000259" key="12">
    <source>
        <dbReference type="Pfam" id="PF01699"/>
    </source>
</evidence>
<evidence type="ECO:0000313" key="13">
    <source>
        <dbReference type="EMBL" id="KAK5699774.1"/>
    </source>
</evidence>
<accession>A0AAN7W8U0</accession>
<keyword evidence="8 10" id="KW-0406">Ion transport</keyword>
<feature type="compositionally biased region" description="Basic and acidic residues" evidence="11">
    <location>
        <begin position="36"/>
        <end position="56"/>
    </location>
</feature>
<dbReference type="InterPro" id="IPR044880">
    <property type="entry name" value="NCX_ion-bd_dom_sf"/>
</dbReference>
<protein>
    <recommendedName>
        <fullName evidence="10">Vacuolar calcium ion transporter</fullName>
    </recommendedName>
</protein>
<comment type="subcellular location">
    <subcellularLocation>
        <location evidence="1">Endomembrane system</location>
        <topology evidence="1">Multi-pass membrane protein</topology>
    </subcellularLocation>
    <subcellularLocation>
        <location evidence="10">Vacuole membrane</location>
    </subcellularLocation>
</comment>
<reference evidence="13" key="1">
    <citation type="submission" date="2023-08" db="EMBL/GenBank/DDBJ databases">
        <title>Black Yeasts Isolated from many extreme environments.</title>
        <authorList>
            <person name="Coleine C."/>
            <person name="Stajich J.E."/>
            <person name="Selbmann L."/>
        </authorList>
    </citation>
    <scope>NUCLEOTIDE SEQUENCE</scope>
    <source>
        <strain evidence="13">CCFEE 5810</strain>
    </source>
</reference>
<feature type="transmembrane region" description="Helical" evidence="10">
    <location>
        <begin position="459"/>
        <end position="479"/>
    </location>
</feature>
<keyword evidence="7 10" id="KW-1133">Transmembrane helix</keyword>
<evidence type="ECO:0000256" key="4">
    <source>
        <dbReference type="ARBA" id="ARBA00022568"/>
    </source>
</evidence>
<feature type="transmembrane region" description="Helical" evidence="10">
    <location>
        <begin position="137"/>
        <end position="156"/>
    </location>
</feature>
<comment type="function">
    <text evidence="10">Has a role in promoting intracellular calcium ion sequestration via the exchange of calcium ions for hydrogen ions across the vacuolar membrane. Involved also in manganese ion homeostasis via its uptake into the vacuole.</text>
</comment>
<evidence type="ECO:0000256" key="5">
    <source>
        <dbReference type="ARBA" id="ARBA00022692"/>
    </source>
</evidence>
<dbReference type="Pfam" id="PF01699">
    <property type="entry name" value="Na_Ca_ex"/>
    <property type="match status" value="2"/>
</dbReference>
<feature type="transmembrane region" description="Helical" evidence="10">
    <location>
        <begin position="111"/>
        <end position="131"/>
    </location>
</feature>
<evidence type="ECO:0000256" key="9">
    <source>
        <dbReference type="ARBA" id="ARBA00023136"/>
    </source>
</evidence>
<evidence type="ECO:0000256" key="2">
    <source>
        <dbReference type="ARBA" id="ARBA00008170"/>
    </source>
</evidence>
<feature type="region of interest" description="Disordered" evidence="11">
    <location>
        <begin position="67"/>
        <end position="86"/>
    </location>
</feature>
<dbReference type="NCBIfam" id="TIGR00378">
    <property type="entry name" value="cax"/>
    <property type="match status" value="1"/>
</dbReference>
<feature type="transmembrane region" description="Helical" evidence="10">
    <location>
        <begin position="241"/>
        <end position="259"/>
    </location>
</feature>
<sequence>MSLQDRQPPMNTDYNSPTGTTRPKPAAKHRARVFRRKDGANDNIDHHQNAGDRDFDGAQEKQLPRYNNSGQQVNHAGHTVTRGVAPDGESGRRWFSPLHFLRICFRSTSRASMYTNFLWPFTIAAMIFHFSYMKHQLWVFITCYIGMVPAANLVGFAGQELARKLPKVAGVILETTFGSIVEIILFMVLIAGERGHENVAVIRAAILGSILANLLFCLGLCFFIGGIFHPQQTFHEAISEVGSNLMLVAAVGLVIPTIYYNSLSGRLSPDQLESEALRISRAAAIILLAAFCVYVWFQCRSHHGLYEDILEADEERDHDRHKDLAKEKLTFTEAVIAVLIALTFVSFMAVFLVQEIEFMVHDRHISDAFIGLILIPLVEKAAEHLTAVDEAYDNQMNFALSHVLGASIQTALLNTPLVVIVGWGLKIDMSLNFELFDAVVLILAIIVVGNFLRDEKSDYLEGALCVMVYVLIAVTAWYYPNPITDNGVSSAEDGTHGDANATAVNEIVERLVKRAMSEIVGA</sequence>
<dbReference type="AlphaFoldDB" id="A0AAN7W8U0"/>
<dbReference type="EMBL" id="JAVRQU010000008">
    <property type="protein sequence ID" value="KAK5699774.1"/>
    <property type="molecule type" value="Genomic_DNA"/>
</dbReference>
<keyword evidence="9 10" id="KW-0472">Membrane</keyword>
<dbReference type="GO" id="GO:0012505">
    <property type="term" value="C:endomembrane system"/>
    <property type="evidence" value="ECO:0007669"/>
    <property type="project" value="UniProtKB-SubCell"/>
</dbReference>
<feature type="transmembrane region" description="Helical" evidence="10">
    <location>
        <begin position="403"/>
        <end position="425"/>
    </location>
</feature>
<proteinExistence type="inferred from homology"/>
<feature type="transmembrane region" description="Helical" evidence="10">
    <location>
        <begin position="204"/>
        <end position="229"/>
    </location>
</feature>
<feature type="region of interest" description="Disordered" evidence="11">
    <location>
        <begin position="1"/>
        <end position="56"/>
    </location>
</feature>
<dbReference type="GO" id="GO:0000329">
    <property type="term" value="C:fungal-type vacuole membrane"/>
    <property type="evidence" value="ECO:0007669"/>
    <property type="project" value="TreeGrafter"/>
</dbReference>
<keyword evidence="4 10" id="KW-0109">Calcium transport</keyword>
<evidence type="ECO:0000256" key="3">
    <source>
        <dbReference type="ARBA" id="ARBA00022448"/>
    </source>
</evidence>
<keyword evidence="10" id="KW-0050">Antiport</keyword>
<dbReference type="InterPro" id="IPR004798">
    <property type="entry name" value="CAX-like"/>
</dbReference>
<feature type="domain" description="Sodium/calcium exchanger membrane region" evidence="12">
    <location>
        <begin position="335"/>
        <end position="477"/>
    </location>
</feature>
<feature type="transmembrane region" description="Helical" evidence="10">
    <location>
        <begin position="329"/>
        <end position="353"/>
    </location>
</feature>
<dbReference type="InterPro" id="IPR004713">
    <property type="entry name" value="CaH_exchang"/>
</dbReference>
<keyword evidence="6 10" id="KW-0106">Calcium</keyword>
<evidence type="ECO:0000256" key="6">
    <source>
        <dbReference type="ARBA" id="ARBA00022837"/>
    </source>
</evidence>
<dbReference type="GO" id="GO:0006874">
    <property type="term" value="P:intracellular calcium ion homeostasis"/>
    <property type="evidence" value="ECO:0007669"/>
    <property type="project" value="TreeGrafter"/>
</dbReference>
<dbReference type="PANTHER" id="PTHR31503:SF14">
    <property type="entry name" value="VACUOLAR CALCIUM ION TRANSPORTER"/>
    <property type="match status" value="1"/>
</dbReference>
<name>A0AAN7W8U0_9PEZI</name>
<dbReference type="InterPro" id="IPR004837">
    <property type="entry name" value="NaCa_Exmemb"/>
</dbReference>
<dbReference type="Gene3D" id="1.20.1420.30">
    <property type="entry name" value="NCX, central ion-binding region"/>
    <property type="match status" value="2"/>
</dbReference>
<dbReference type="PANTHER" id="PTHR31503">
    <property type="entry name" value="VACUOLAR CALCIUM ION TRANSPORTER"/>
    <property type="match status" value="1"/>
</dbReference>
<evidence type="ECO:0000256" key="11">
    <source>
        <dbReference type="SAM" id="MobiDB-lite"/>
    </source>
</evidence>
<comment type="caution">
    <text evidence="10">Lacks conserved residue(s) required for the propagation of feature annotation.</text>
</comment>
<feature type="domain" description="Sodium/calcium exchanger membrane region" evidence="12">
    <location>
        <begin position="136"/>
        <end position="299"/>
    </location>
</feature>
<organism evidence="13 14">
    <name type="scientific">Elasticomyces elasticus</name>
    <dbReference type="NCBI Taxonomy" id="574655"/>
    <lineage>
        <taxon>Eukaryota</taxon>
        <taxon>Fungi</taxon>
        <taxon>Dikarya</taxon>
        <taxon>Ascomycota</taxon>
        <taxon>Pezizomycotina</taxon>
        <taxon>Dothideomycetes</taxon>
        <taxon>Dothideomycetidae</taxon>
        <taxon>Mycosphaerellales</taxon>
        <taxon>Teratosphaeriaceae</taxon>
        <taxon>Elasticomyces</taxon>
    </lineage>
</organism>
<feature type="compositionally biased region" description="Polar residues" evidence="11">
    <location>
        <begin position="1"/>
        <end position="21"/>
    </location>
</feature>
<keyword evidence="3 10" id="KW-0813">Transport</keyword>
<evidence type="ECO:0000256" key="8">
    <source>
        <dbReference type="ARBA" id="ARBA00023065"/>
    </source>
</evidence>
<dbReference type="GO" id="GO:0015369">
    <property type="term" value="F:calcium:proton antiporter activity"/>
    <property type="evidence" value="ECO:0007669"/>
    <property type="project" value="UniProtKB-UniRule"/>
</dbReference>